<evidence type="ECO:0000313" key="1">
    <source>
        <dbReference type="EMBL" id="KAJ8616337.1"/>
    </source>
</evidence>
<reference evidence="1 2" key="1">
    <citation type="journal article" date="2022" name="Hortic Res">
        <title>A haplotype resolved chromosomal level avocado genome allows analysis of novel avocado genes.</title>
        <authorList>
            <person name="Nath O."/>
            <person name="Fletcher S.J."/>
            <person name="Hayward A."/>
            <person name="Shaw L.M."/>
            <person name="Masouleh A.K."/>
            <person name="Furtado A."/>
            <person name="Henry R.J."/>
            <person name="Mitter N."/>
        </authorList>
    </citation>
    <scope>NUCLEOTIDE SEQUENCE [LARGE SCALE GENOMIC DNA]</scope>
    <source>
        <strain evidence="2">cv. Hass</strain>
    </source>
</reference>
<protein>
    <submittedName>
        <fullName evidence="1">Uncharacterized protein</fullName>
    </submittedName>
</protein>
<dbReference type="Proteomes" id="UP001234297">
    <property type="component" value="Chromosome 12"/>
</dbReference>
<dbReference type="EMBL" id="CM056820">
    <property type="protein sequence ID" value="KAJ8616337.1"/>
    <property type="molecule type" value="Genomic_DNA"/>
</dbReference>
<comment type="caution">
    <text evidence="1">The sequence shown here is derived from an EMBL/GenBank/DDBJ whole genome shotgun (WGS) entry which is preliminary data.</text>
</comment>
<gene>
    <name evidence="1" type="ORF">MRB53_035709</name>
</gene>
<evidence type="ECO:0000313" key="2">
    <source>
        <dbReference type="Proteomes" id="UP001234297"/>
    </source>
</evidence>
<name>A0ACC2K5V9_PERAE</name>
<keyword evidence="2" id="KW-1185">Reference proteome</keyword>
<accession>A0ACC2K5V9</accession>
<sequence length="90" mass="10424">MTVLFRENKDRMKGRLFPRVFREQTQPQWRGSIIKTSLSPFLQTVESLKVIVCLVDHFREVIEGRLHVIIVHFPARPGHCRDNGVSGTPN</sequence>
<proteinExistence type="predicted"/>
<organism evidence="1 2">
    <name type="scientific">Persea americana</name>
    <name type="common">Avocado</name>
    <dbReference type="NCBI Taxonomy" id="3435"/>
    <lineage>
        <taxon>Eukaryota</taxon>
        <taxon>Viridiplantae</taxon>
        <taxon>Streptophyta</taxon>
        <taxon>Embryophyta</taxon>
        <taxon>Tracheophyta</taxon>
        <taxon>Spermatophyta</taxon>
        <taxon>Magnoliopsida</taxon>
        <taxon>Magnoliidae</taxon>
        <taxon>Laurales</taxon>
        <taxon>Lauraceae</taxon>
        <taxon>Persea</taxon>
    </lineage>
</organism>